<protein>
    <submittedName>
        <fullName evidence="1">Uncharacterized protein</fullName>
    </submittedName>
</protein>
<name>A0ABW4C8Z1_9BACL</name>
<organism evidence="1 2">
    <name type="scientific">Kroppenstedtia sanguinis</name>
    <dbReference type="NCBI Taxonomy" id="1380684"/>
    <lineage>
        <taxon>Bacteria</taxon>
        <taxon>Bacillati</taxon>
        <taxon>Bacillota</taxon>
        <taxon>Bacilli</taxon>
        <taxon>Bacillales</taxon>
        <taxon>Thermoactinomycetaceae</taxon>
        <taxon>Kroppenstedtia</taxon>
    </lineage>
</organism>
<gene>
    <name evidence="1" type="ORF">ACFQ4Y_09750</name>
</gene>
<dbReference type="Proteomes" id="UP001597282">
    <property type="component" value="Unassembled WGS sequence"/>
</dbReference>
<evidence type="ECO:0000313" key="1">
    <source>
        <dbReference type="EMBL" id="MFD1427207.1"/>
    </source>
</evidence>
<sequence>MSEAVKIRLCMSQSDAHYGGDLVEGARTPSQRSVALRKGNHGAIWGVAGV</sequence>
<evidence type="ECO:0000313" key="2">
    <source>
        <dbReference type="Proteomes" id="UP001597282"/>
    </source>
</evidence>
<reference evidence="2" key="1">
    <citation type="journal article" date="2019" name="Int. J. Syst. Evol. Microbiol.">
        <title>The Global Catalogue of Microorganisms (GCM) 10K type strain sequencing project: providing services to taxonomists for standard genome sequencing and annotation.</title>
        <authorList>
            <consortium name="The Broad Institute Genomics Platform"/>
            <consortium name="The Broad Institute Genome Sequencing Center for Infectious Disease"/>
            <person name="Wu L."/>
            <person name="Ma J."/>
        </authorList>
    </citation>
    <scope>NUCLEOTIDE SEQUENCE [LARGE SCALE GENOMIC DNA]</scope>
    <source>
        <strain evidence="2">S1</strain>
    </source>
</reference>
<dbReference type="EMBL" id="JBHTNU010000008">
    <property type="protein sequence ID" value="MFD1427207.1"/>
    <property type="molecule type" value="Genomic_DNA"/>
</dbReference>
<comment type="caution">
    <text evidence="1">The sequence shown here is derived from an EMBL/GenBank/DDBJ whole genome shotgun (WGS) entry which is preliminary data.</text>
</comment>
<proteinExistence type="predicted"/>
<accession>A0ABW4C8Z1</accession>
<keyword evidence="2" id="KW-1185">Reference proteome</keyword>